<keyword evidence="2" id="KW-0732">Signal</keyword>
<dbReference type="AlphaFoldDB" id="A0AAV9GG49"/>
<evidence type="ECO:0000256" key="2">
    <source>
        <dbReference type="SAM" id="SignalP"/>
    </source>
</evidence>
<keyword evidence="4" id="KW-1185">Reference proteome</keyword>
<protein>
    <submittedName>
        <fullName evidence="3">Uncharacterized protein</fullName>
    </submittedName>
</protein>
<dbReference type="EMBL" id="MU865952">
    <property type="protein sequence ID" value="KAK4447129.1"/>
    <property type="molecule type" value="Genomic_DNA"/>
</dbReference>
<accession>A0AAV9GG49</accession>
<feature type="chain" id="PRO_5043563998" evidence="2">
    <location>
        <begin position="22"/>
        <end position="141"/>
    </location>
</feature>
<reference evidence="3" key="1">
    <citation type="journal article" date="2023" name="Mol. Phylogenet. Evol.">
        <title>Genome-scale phylogeny and comparative genomics of the fungal order Sordariales.</title>
        <authorList>
            <person name="Hensen N."/>
            <person name="Bonometti L."/>
            <person name="Westerberg I."/>
            <person name="Brannstrom I.O."/>
            <person name="Guillou S."/>
            <person name="Cros-Aarteil S."/>
            <person name="Calhoun S."/>
            <person name="Haridas S."/>
            <person name="Kuo A."/>
            <person name="Mondo S."/>
            <person name="Pangilinan J."/>
            <person name="Riley R."/>
            <person name="LaButti K."/>
            <person name="Andreopoulos B."/>
            <person name="Lipzen A."/>
            <person name="Chen C."/>
            <person name="Yan M."/>
            <person name="Daum C."/>
            <person name="Ng V."/>
            <person name="Clum A."/>
            <person name="Steindorff A."/>
            <person name="Ohm R.A."/>
            <person name="Martin F."/>
            <person name="Silar P."/>
            <person name="Natvig D.O."/>
            <person name="Lalanne C."/>
            <person name="Gautier V."/>
            <person name="Ament-Velasquez S.L."/>
            <person name="Kruys A."/>
            <person name="Hutchinson M.I."/>
            <person name="Powell A.J."/>
            <person name="Barry K."/>
            <person name="Miller A.N."/>
            <person name="Grigoriev I.V."/>
            <person name="Debuchy R."/>
            <person name="Gladieux P."/>
            <person name="Hiltunen Thoren M."/>
            <person name="Johannesson H."/>
        </authorList>
    </citation>
    <scope>NUCLEOTIDE SEQUENCE</scope>
    <source>
        <strain evidence="3">PSN243</strain>
    </source>
</reference>
<evidence type="ECO:0000313" key="3">
    <source>
        <dbReference type="EMBL" id="KAK4447129.1"/>
    </source>
</evidence>
<keyword evidence="1" id="KW-0472">Membrane</keyword>
<organism evidence="3 4">
    <name type="scientific">Podospora aff. communis PSN243</name>
    <dbReference type="NCBI Taxonomy" id="3040156"/>
    <lineage>
        <taxon>Eukaryota</taxon>
        <taxon>Fungi</taxon>
        <taxon>Dikarya</taxon>
        <taxon>Ascomycota</taxon>
        <taxon>Pezizomycotina</taxon>
        <taxon>Sordariomycetes</taxon>
        <taxon>Sordariomycetidae</taxon>
        <taxon>Sordariales</taxon>
        <taxon>Podosporaceae</taxon>
        <taxon>Podospora</taxon>
    </lineage>
</organism>
<gene>
    <name evidence="3" type="ORF">QBC34DRAFT_410480</name>
</gene>
<feature type="signal peptide" evidence="2">
    <location>
        <begin position="1"/>
        <end position="21"/>
    </location>
</feature>
<comment type="caution">
    <text evidence="3">The sequence shown here is derived from an EMBL/GenBank/DDBJ whole genome shotgun (WGS) entry which is preliminary data.</text>
</comment>
<evidence type="ECO:0000256" key="1">
    <source>
        <dbReference type="SAM" id="Phobius"/>
    </source>
</evidence>
<sequence length="141" mass="15139">MRFSMETLILFVLAGWPAVMGAPFRATPTPTLSGDTVVPVANVLPRYSNTTNTNTHVVSTHGNCSRPLNGTLDHHDIVFNHTIKENPTLGGAYGPGPSNTSEGGKDDTKKILWICFGVFVFCCCVVGIVIGIMGDKLKCCR</sequence>
<proteinExistence type="predicted"/>
<name>A0AAV9GG49_9PEZI</name>
<feature type="transmembrane region" description="Helical" evidence="1">
    <location>
        <begin position="111"/>
        <end position="133"/>
    </location>
</feature>
<keyword evidence="1" id="KW-1133">Transmembrane helix</keyword>
<evidence type="ECO:0000313" key="4">
    <source>
        <dbReference type="Proteomes" id="UP001321760"/>
    </source>
</evidence>
<reference evidence="3" key="2">
    <citation type="submission" date="2023-05" db="EMBL/GenBank/DDBJ databases">
        <authorList>
            <consortium name="Lawrence Berkeley National Laboratory"/>
            <person name="Steindorff A."/>
            <person name="Hensen N."/>
            <person name="Bonometti L."/>
            <person name="Westerberg I."/>
            <person name="Brannstrom I.O."/>
            <person name="Guillou S."/>
            <person name="Cros-Aarteil S."/>
            <person name="Calhoun S."/>
            <person name="Haridas S."/>
            <person name="Kuo A."/>
            <person name="Mondo S."/>
            <person name="Pangilinan J."/>
            <person name="Riley R."/>
            <person name="Labutti K."/>
            <person name="Andreopoulos B."/>
            <person name="Lipzen A."/>
            <person name="Chen C."/>
            <person name="Yanf M."/>
            <person name="Daum C."/>
            <person name="Ng V."/>
            <person name="Clum A."/>
            <person name="Ohm R."/>
            <person name="Martin F."/>
            <person name="Silar P."/>
            <person name="Natvig D."/>
            <person name="Lalanne C."/>
            <person name="Gautier V."/>
            <person name="Ament-Velasquez S.L."/>
            <person name="Kruys A."/>
            <person name="Hutchinson M.I."/>
            <person name="Powell A.J."/>
            <person name="Barry K."/>
            <person name="Miller A.N."/>
            <person name="Grigoriev I.V."/>
            <person name="Debuchy R."/>
            <person name="Gladieux P."/>
            <person name="Thoren M.H."/>
            <person name="Johannesson H."/>
        </authorList>
    </citation>
    <scope>NUCLEOTIDE SEQUENCE</scope>
    <source>
        <strain evidence="3">PSN243</strain>
    </source>
</reference>
<keyword evidence="1" id="KW-0812">Transmembrane</keyword>
<dbReference type="Proteomes" id="UP001321760">
    <property type="component" value="Unassembled WGS sequence"/>
</dbReference>